<dbReference type="EMBL" id="JNSL01000150">
    <property type="protein sequence ID" value="KGA14374.1"/>
    <property type="molecule type" value="Genomic_DNA"/>
</dbReference>
<gene>
    <name evidence="1" type="ORF">GM51_17390</name>
</gene>
<dbReference type="AlphaFoldDB" id="A0A094PXB5"/>
<accession>A0A094PXB5</accession>
<sequence>MAEPKTRKKWYARPTFLLALIAGWMITIPLADAFGFWVWFVLIAVLVAIDARNPGTKAKPTDLPTTPAPAPVTAEELAVVKPGNGLGFFLSGKAKLDALNLQLAQHKTYQRKLAEEISYFESSLLDLPDFNAATDNEEQLFIAEGVSLVEPRKGKSITESTSRNSGRPFIGVPIGGVFLGASGRSSSKSTSVSTPAVDELTLVEEGGRFIASTQGIAYVGEMFNRKADYSAIIDWTGEGFQLRISASNKGTNWIVIFSRPGDMWVAGALLDAADEIPARALDTSGKATAPEIAAAVAASIAMQNDKFAEAKEIAAADVAAIESHIDLLRKQFPSWVK</sequence>
<name>A0A094PXB5_9ZZZZ</name>
<reference evidence="1" key="1">
    <citation type="submission" date="2014-06" db="EMBL/GenBank/DDBJ databases">
        <title>Key roles for freshwater Actinobacteria revealed by deep metagenomic sequencing.</title>
        <authorList>
            <person name="Ghai R."/>
            <person name="Mizuno C.M."/>
            <person name="Picazo A."/>
            <person name="Camacho A."/>
            <person name="Rodriguez-Valera F."/>
        </authorList>
    </citation>
    <scope>NUCLEOTIDE SEQUENCE</scope>
</reference>
<comment type="caution">
    <text evidence="1">The sequence shown here is derived from an EMBL/GenBank/DDBJ whole genome shotgun (WGS) entry which is preliminary data.</text>
</comment>
<proteinExistence type="predicted"/>
<evidence type="ECO:0000313" key="1">
    <source>
        <dbReference type="EMBL" id="KGA14374.1"/>
    </source>
</evidence>
<protein>
    <submittedName>
        <fullName evidence="1">Uncharacterized protein</fullName>
    </submittedName>
</protein>
<organism evidence="1">
    <name type="scientific">freshwater metagenome</name>
    <dbReference type="NCBI Taxonomy" id="449393"/>
    <lineage>
        <taxon>unclassified sequences</taxon>
        <taxon>metagenomes</taxon>
        <taxon>ecological metagenomes</taxon>
    </lineage>
</organism>